<dbReference type="EMBL" id="HACG01033871">
    <property type="protein sequence ID" value="CEK80736.1"/>
    <property type="molecule type" value="Transcribed_RNA"/>
</dbReference>
<accession>A0A0B7AL66</accession>
<evidence type="ECO:0000313" key="1">
    <source>
        <dbReference type="EMBL" id="CEK80736.1"/>
    </source>
</evidence>
<reference evidence="1" key="1">
    <citation type="submission" date="2014-12" db="EMBL/GenBank/DDBJ databases">
        <title>Insight into the proteome of Arion vulgaris.</title>
        <authorList>
            <person name="Aradska J."/>
            <person name="Bulat T."/>
            <person name="Smidak R."/>
            <person name="Sarate P."/>
            <person name="Gangsoo J."/>
            <person name="Sialana F."/>
            <person name="Bilban M."/>
            <person name="Lubec G."/>
        </authorList>
    </citation>
    <scope>NUCLEOTIDE SEQUENCE</scope>
    <source>
        <tissue evidence="1">Skin</tissue>
    </source>
</reference>
<dbReference type="AlphaFoldDB" id="A0A0B7AL66"/>
<name>A0A0B7AL66_9EUPU</name>
<protein>
    <submittedName>
        <fullName evidence="1">Uncharacterized protein</fullName>
    </submittedName>
</protein>
<sequence length="58" mass="6851">MRKIKRNVRIENIIDTLKQHRLSTINEKYFAQSQPLYLPMLLPGNSRIQKSNALEINN</sequence>
<organism evidence="1">
    <name type="scientific">Arion vulgaris</name>
    <dbReference type="NCBI Taxonomy" id="1028688"/>
    <lineage>
        <taxon>Eukaryota</taxon>
        <taxon>Metazoa</taxon>
        <taxon>Spiralia</taxon>
        <taxon>Lophotrochozoa</taxon>
        <taxon>Mollusca</taxon>
        <taxon>Gastropoda</taxon>
        <taxon>Heterobranchia</taxon>
        <taxon>Euthyneura</taxon>
        <taxon>Panpulmonata</taxon>
        <taxon>Eupulmonata</taxon>
        <taxon>Stylommatophora</taxon>
        <taxon>Helicina</taxon>
        <taxon>Arionoidea</taxon>
        <taxon>Arionidae</taxon>
        <taxon>Arion</taxon>
    </lineage>
</organism>
<gene>
    <name evidence="1" type="primary">ORF122458</name>
</gene>
<proteinExistence type="predicted"/>